<dbReference type="AlphaFoldDB" id="A0A0G4L3D4"/>
<proteinExistence type="predicted"/>
<protein>
    <submittedName>
        <fullName evidence="1">Uncharacterized protein</fullName>
    </submittedName>
</protein>
<evidence type="ECO:0000313" key="1">
    <source>
        <dbReference type="EMBL" id="CRK16448.1"/>
    </source>
</evidence>
<evidence type="ECO:0000313" key="2">
    <source>
        <dbReference type="Proteomes" id="UP000044602"/>
    </source>
</evidence>
<dbReference type="EMBL" id="CVQH01007580">
    <property type="protein sequence ID" value="CRK16448.1"/>
    <property type="molecule type" value="Genomic_DNA"/>
</dbReference>
<feature type="non-terminal residue" evidence="1">
    <location>
        <position position="1"/>
    </location>
</feature>
<reference evidence="2" key="1">
    <citation type="submission" date="2015-05" db="EMBL/GenBank/DDBJ databases">
        <authorList>
            <person name="Fogelqvist Johan"/>
        </authorList>
    </citation>
    <scope>NUCLEOTIDE SEQUENCE [LARGE SCALE GENOMIC DNA]</scope>
</reference>
<dbReference type="Proteomes" id="UP000044602">
    <property type="component" value="Unassembled WGS sequence"/>
</dbReference>
<keyword evidence="2" id="KW-1185">Reference proteome</keyword>
<organism evidence="1 2">
    <name type="scientific">Verticillium longisporum</name>
    <name type="common">Verticillium dahliae var. longisporum</name>
    <dbReference type="NCBI Taxonomy" id="100787"/>
    <lineage>
        <taxon>Eukaryota</taxon>
        <taxon>Fungi</taxon>
        <taxon>Dikarya</taxon>
        <taxon>Ascomycota</taxon>
        <taxon>Pezizomycotina</taxon>
        <taxon>Sordariomycetes</taxon>
        <taxon>Hypocreomycetidae</taxon>
        <taxon>Glomerellales</taxon>
        <taxon>Plectosphaerellaceae</taxon>
        <taxon>Verticillium</taxon>
    </lineage>
</organism>
<gene>
    <name evidence="1" type="ORF">BN1708_017498</name>
</gene>
<name>A0A0G4L3D4_VERLO</name>
<accession>A0A0G4L3D4</accession>
<sequence>ARAGGHQEVARRRCRHRHQRCCGHGGAPARWWCQRRQWRRVARRPGCGLCCFRCGHGRPQRAAAG</sequence>